<keyword evidence="2 4" id="KW-0472">Membrane</keyword>
<dbReference type="InterPro" id="IPR006664">
    <property type="entry name" value="OMP_bac"/>
</dbReference>
<gene>
    <name evidence="8" type="ORF">HG543_37870</name>
</gene>
<evidence type="ECO:0000256" key="2">
    <source>
        <dbReference type="ARBA" id="ARBA00023136"/>
    </source>
</evidence>
<dbReference type="PANTHER" id="PTHR30329">
    <property type="entry name" value="STATOR ELEMENT OF FLAGELLAR MOTOR COMPLEX"/>
    <property type="match status" value="1"/>
</dbReference>
<feature type="region of interest" description="Disordered" evidence="5">
    <location>
        <begin position="318"/>
        <end position="346"/>
    </location>
</feature>
<dbReference type="AlphaFoldDB" id="A0A848LSJ5"/>
<feature type="region of interest" description="Disordered" evidence="5">
    <location>
        <begin position="359"/>
        <end position="381"/>
    </location>
</feature>
<accession>A0A848LSJ5</accession>
<organism evidence="8 9">
    <name type="scientific">Pyxidicoccus fallax</name>
    <dbReference type="NCBI Taxonomy" id="394095"/>
    <lineage>
        <taxon>Bacteria</taxon>
        <taxon>Pseudomonadati</taxon>
        <taxon>Myxococcota</taxon>
        <taxon>Myxococcia</taxon>
        <taxon>Myxococcales</taxon>
        <taxon>Cystobacterineae</taxon>
        <taxon>Myxococcaceae</taxon>
        <taxon>Pyxidicoccus</taxon>
    </lineage>
</organism>
<evidence type="ECO:0000259" key="7">
    <source>
        <dbReference type="PROSITE" id="PS51123"/>
    </source>
</evidence>
<evidence type="ECO:0000313" key="8">
    <source>
        <dbReference type="EMBL" id="NMO20590.1"/>
    </source>
</evidence>
<evidence type="ECO:0000256" key="1">
    <source>
        <dbReference type="ARBA" id="ARBA00004442"/>
    </source>
</evidence>
<sequence>MRPISPSPWSRRRRAGAVLALLMPGMAALAAEPPPLPAFDLERLTVTPTSRGALLGSAGLLLEPGALRLAVVTHYQHQPLVMVRDGRRVGEVVRERALLHLAAAVAPHPRLEVGASVPVLMTQGGMSLTGLGLGELRRSGMGTPMLRARVGLVREADGALVDLAAEVDTGLPLGRRDALLGDGNWSVTPRLAVGKTFQRMRVSLEAGARVRERVQVGSHSVGAEVPFALGVTNVDGTLRGELSFRAAAPLTGGGLWSGEVLAGARYLFSEHFEVFALGGPGVGVAPGVPIFRLLAGVGFDPLPLLPSKAAPPMLESGGVREGLPGDGPLAMVEPPVAEDGEAPPEREVESVLDQDADSVADGVDNCPREPGPPGNQGCPESERQVVYLTEKTLEITERIFFAFDRTEVLPRSYPLMEQVAKVLREHPELERVVVEGHTDNIGGAEYNRRLSQARAESVCRELERRGVEAKRLRAVGRGPDAPADTNATAAGRERNRRVEFHIVPVATAMPGSAREATP</sequence>
<reference evidence="8 9" key="1">
    <citation type="submission" date="2020-04" db="EMBL/GenBank/DDBJ databases">
        <title>Draft genome of Pyxidicoccus fallax type strain.</title>
        <authorList>
            <person name="Whitworth D.E."/>
        </authorList>
    </citation>
    <scope>NUCLEOTIDE SEQUENCE [LARGE SCALE GENOMIC DNA]</scope>
    <source>
        <strain evidence="8 9">DSM 14698</strain>
    </source>
</reference>
<dbReference type="PANTHER" id="PTHR30329:SF21">
    <property type="entry name" value="LIPOPROTEIN YIAD-RELATED"/>
    <property type="match status" value="1"/>
</dbReference>
<evidence type="ECO:0000256" key="3">
    <source>
        <dbReference type="ARBA" id="ARBA00023237"/>
    </source>
</evidence>
<proteinExistence type="predicted"/>
<dbReference type="SUPFAM" id="SSF103088">
    <property type="entry name" value="OmpA-like"/>
    <property type="match status" value="1"/>
</dbReference>
<dbReference type="InterPro" id="IPR006690">
    <property type="entry name" value="OMPA-like_CS"/>
</dbReference>
<feature type="signal peptide" evidence="6">
    <location>
        <begin position="1"/>
        <end position="30"/>
    </location>
</feature>
<dbReference type="Pfam" id="PF00691">
    <property type="entry name" value="OmpA"/>
    <property type="match status" value="1"/>
</dbReference>
<dbReference type="GO" id="GO:0009279">
    <property type="term" value="C:cell outer membrane"/>
    <property type="evidence" value="ECO:0007669"/>
    <property type="project" value="UniProtKB-SubCell"/>
</dbReference>
<dbReference type="InterPro" id="IPR006665">
    <property type="entry name" value="OmpA-like"/>
</dbReference>
<evidence type="ECO:0000256" key="6">
    <source>
        <dbReference type="SAM" id="SignalP"/>
    </source>
</evidence>
<dbReference type="InterPro" id="IPR036737">
    <property type="entry name" value="OmpA-like_sf"/>
</dbReference>
<dbReference type="Gene3D" id="3.30.1330.60">
    <property type="entry name" value="OmpA-like domain"/>
    <property type="match status" value="1"/>
</dbReference>
<dbReference type="InterPro" id="IPR050330">
    <property type="entry name" value="Bact_OuterMem_StrucFunc"/>
</dbReference>
<dbReference type="EMBL" id="JABBJJ010000254">
    <property type="protein sequence ID" value="NMO20590.1"/>
    <property type="molecule type" value="Genomic_DNA"/>
</dbReference>
<dbReference type="Proteomes" id="UP000518300">
    <property type="component" value="Unassembled WGS sequence"/>
</dbReference>
<evidence type="ECO:0000256" key="4">
    <source>
        <dbReference type="PROSITE-ProRule" id="PRU00473"/>
    </source>
</evidence>
<dbReference type="PROSITE" id="PS51123">
    <property type="entry name" value="OMPA_2"/>
    <property type="match status" value="1"/>
</dbReference>
<evidence type="ECO:0000256" key="5">
    <source>
        <dbReference type="SAM" id="MobiDB-lite"/>
    </source>
</evidence>
<keyword evidence="9" id="KW-1185">Reference proteome</keyword>
<keyword evidence="3" id="KW-0998">Cell outer membrane</keyword>
<protein>
    <submittedName>
        <fullName evidence="8">OmpA family protein</fullName>
    </submittedName>
</protein>
<keyword evidence="6" id="KW-0732">Signal</keyword>
<dbReference type="CDD" id="cd07185">
    <property type="entry name" value="OmpA_C-like"/>
    <property type="match status" value="1"/>
</dbReference>
<feature type="chain" id="PRO_5032408281" evidence="6">
    <location>
        <begin position="31"/>
        <end position="518"/>
    </location>
</feature>
<evidence type="ECO:0000313" key="9">
    <source>
        <dbReference type="Proteomes" id="UP000518300"/>
    </source>
</evidence>
<dbReference type="PROSITE" id="PS01068">
    <property type="entry name" value="OMPA_1"/>
    <property type="match status" value="1"/>
</dbReference>
<comment type="caution">
    <text evidence="8">The sequence shown here is derived from an EMBL/GenBank/DDBJ whole genome shotgun (WGS) entry which is preliminary data.</text>
</comment>
<dbReference type="PRINTS" id="PR01021">
    <property type="entry name" value="OMPADOMAIN"/>
</dbReference>
<comment type="subcellular location">
    <subcellularLocation>
        <location evidence="1">Cell outer membrane</location>
    </subcellularLocation>
</comment>
<name>A0A848LSJ5_9BACT</name>
<feature type="domain" description="OmpA-like" evidence="7">
    <location>
        <begin position="388"/>
        <end position="506"/>
    </location>
</feature>
<dbReference type="RefSeq" id="WP_169349802.1">
    <property type="nucleotide sequence ID" value="NZ_JABBJJ010000254.1"/>
</dbReference>